<gene>
    <name evidence="6" type="ORF">PVAG01_03425</name>
</gene>
<evidence type="ECO:0000256" key="4">
    <source>
        <dbReference type="SAM" id="SignalP"/>
    </source>
</evidence>
<evidence type="ECO:0000256" key="3">
    <source>
        <dbReference type="ARBA" id="ARBA00024042"/>
    </source>
</evidence>
<dbReference type="InterPro" id="IPR012133">
    <property type="entry name" value="Alpha-hydoxy_acid_DH_FMN"/>
</dbReference>
<dbReference type="PROSITE" id="PS51349">
    <property type="entry name" value="FMN_HYDROXY_ACID_DH_2"/>
    <property type="match status" value="1"/>
</dbReference>
<keyword evidence="7" id="KW-1185">Reference proteome</keyword>
<dbReference type="PIRSF" id="PIRSF000138">
    <property type="entry name" value="Al-hdrx_acd_dh"/>
    <property type="match status" value="1"/>
</dbReference>
<feature type="chain" id="PRO_5046813647" evidence="4">
    <location>
        <begin position="19"/>
        <end position="390"/>
    </location>
</feature>
<evidence type="ECO:0000313" key="7">
    <source>
        <dbReference type="Proteomes" id="UP001629113"/>
    </source>
</evidence>
<dbReference type="SUPFAM" id="SSF51395">
    <property type="entry name" value="FMN-linked oxidoreductases"/>
    <property type="match status" value="1"/>
</dbReference>
<dbReference type="Pfam" id="PF01070">
    <property type="entry name" value="FMN_dh"/>
    <property type="match status" value="2"/>
</dbReference>
<dbReference type="InterPro" id="IPR000262">
    <property type="entry name" value="FMN-dep_DH"/>
</dbReference>
<accession>A0ABR4PLC6</accession>
<proteinExistence type="inferred from homology"/>
<evidence type="ECO:0000313" key="6">
    <source>
        <dbReference type="EMBL" id="KAL3424144.1"/>
    </source>
</evidence>
<dbReference type="EMBL" id="JBFCZG010000003">
    <property type="protein sequence ID" value="KAL3424144.1"/>
    <property type="molecule type" value="Genomic_DNA"/>
</dbReference>
<keyword evidence="4" id="KW-0732">Signal</keyword>
<dbReference type="Gene3D" id="3.20.20.70">
    <property type="entry name" value="Aldolase class I"/>
    <property type="match status" value="2"/>
</dbReference>
<evidence type="ECO:0000259" key="5">
    <source>
        <dbReference type="PROSITE" id="PS51349"/>
    </source>
</evidence>
<comment type="similarity">
    <text evidence="3">Belongs to the FMN-dependent alpha-hydroxy acid dehydrogenase family.</text>
</comment>
<evidence type="ECO:0000256" key="1">
    <source>
        <dbReference type="ARBA" id="ARBA00001917"/>
    </source>
</evidence>
<sequence length="390" mass="41793">MKSSLIAVVASAITAVSAVKVFVNEPETGLEIALGADFPKGTLPALSDIYAIHDFDWAARNYLNDSAYAYYRTGAAGEWSYRNNLEVFGKVRAKPRALVGIGSIASSLTTTILGYNFSAPFFICPAARGALGNPEFAEAGLVKGAYAGDILYIPSNYATLSIEEIASNKPENDTQVTFQQIYLLANTTLMESNIRRAIAVGAKALVLSIDASAAATRHRAARFDAGSANDDILDFTWDIYDQVVKMSSVPVVPKGILTASDVRVAIQHGAQAVHISNHGGRQIDGSPSPLEVCLEIYEEDPTIFQQTEIWADGGVRYGTDVLKLLALGVKAVGMGRPFMYANSYGEAGVKKLIDIMKSEITGDAGNLGIANIHNISVDHFNYKPLTLNGF</sequence>
<organism evidence="6 7">
    <name type="scientific">Phlyctema vagabunda</name>
    <dbReference type="NCBI Taxonomy" id="108571"/>
    <lineage>
        <taxon>Eukaryota</taxon>
        <taxon>Fungi</taxon>
        <taxon>Dikarya</taxon>
        <taxon>Ascomycota</taxon>
        <taxon>Pezizomycotina</taxon>
        <taxon>Leotiomycetes</taxon>
        <taxon>Helotiales</taxon>
        <taxon>Dermateaceae</taxon>
        <taxon>Phlyctema</taxon>
    </lineage>
</organism>
<protein>
    <submittedName>
        <fullName evidence="6">Cytochrome b2, mitochondrial 4</fullName>
    </submittedName>
</protein>
<dbReference type="PROSITE" id="PS00557">
    <property type="entry name" value="FMN_HYDROXY_ACID_DH_1"/>
    <property type="match status" value="1"/>
</dbReference>
<comment type="caution">
    <text evidence="6">The sequence shown here is derived from an EMBL/GenBank/DDBJ whole genome shotgun (WGS) entry which is preliminary data.</text>
</comment>
<reference evidence="6 7" key="1">
    <citation type="submission" date="2024-06" db="EMBL/GenBank/DDBJ databases">
        <title>Complete genome of Phlyctema vagabunda strain 19-DSS-EL-015.</title>
        <authorList>
            <person name="Fiorenzani C."/>
        </authorList>
    </citation>
    <scope>NUCLEOTIDE SEQUENCE [LARGE SCALE GENOMIC DNA]</scope>
    <source>
        <strain evidence="6 7">19-DSS-EL-015</strain>
    </source>
</reference>
<feature type="signal peptide" evidence="4">
    <location>
        <begin position="1"/>
        <end position="18"/>
    </location>
</feature>
<dbReference type="PANTHER" id="PTHR10578">
    <property type="entry name" value="S -2-HYDROXY-ACID OXIDASE-RELATED"/>
    <property type="match status" value="1"/>
</dbReference>
<dbReference type="InterPro" id="IPR013785">
    <property type="entry name" value="Aldolase_TIM"/>
</dbReference>
<name>A0ABR4PLC6_9HELO</name>
<dbReference type="InterPro" id="IPR008259">
    <property type="entry name" value="FMN_hydac_DH_AS"/>
</dbReference>
<comment type="cofactor">
    <cofactor evidence="1">
        <name>FMN</name>
        <dbReference type="ChEBI" id="CHEBI:58210"/>
    </cofactor>
</comment>
<dbReference type="Proteomes" id="UP001629113">
    <property type="component" value="Unassembled WGS sequence"/>
</dbReference>
<feature type="domain" description="FMN hydroxy acid dehydrogenase" evidence="5">
    <location>
        <begin position="44"/>
        <end position="385"/>
    </location>
</feature>
<keyword evidence="2" id="KW-0560">Oxidoreductase</keyword>
<dbReference type="PANTHER" id="PTHR10578:SF140">
    <property type="entry name" value="FMN HYDROXY ACID DEHYDROGENASE DOMAIN-CONTAINING PROTEIN"/>
    <property type="match status" value="1"/>
</dbReference>
<dbReference type="InterPro" id="IPR037396">
    <property type="entry name" value="FMN_HAD"/>
</dbReference>
<evidence type="ECO:0000256" key="2">
    <source>
        <dbReference type="ARBA" id="ARBA00023002"/>
    </source>
</evidence>